<dbReference type="RefSeq" id="WP_289231516.1">
    <property type="nucleotide sequence ID" value="NZ_AP027735.1"/>
</dbReference>
<evidence type="ECO:0008006" key="2">
    <source>
        <dbReference type="Google" id="ProtNLM"/>
    </source>
</evidence>
<protein>
    <recommendedName>
        <fullName evidence="2">Antitoxin VbhA domain-containing protein</fullName>
    </recommendedName>
</protein>
<dbReference type="EMBL" id="AP027735">
    <property type="protein sequence ID" value="BDZ59556.1"/>
    <property type="molecule type" value="Genomic_DNA"/>
</dbReference>
<accession>A0ABN6YQZ3</accession>
<proteinExistence type="predicted"/>
<sequence>MSQICSRDTLDAVPDSKIRLARALVRSSARDGITESERIRAIAALPLPEDKQRRSRASSGSRA</sequence>
<reference evidence="1" key="1">
    <citation type="journal article" date="2014" name="Int. J. Syst. Evol. Microbiol.">
        <title>Complete genome of a new Firmicutes species belonging to the dominant human colonic microbiota ('Ruminococcus bicirculans') reveals two chromosomes and a selective capacity to utilize plant glucans.</title>
        <authorList>
            <consortium name="NISC Comparative Sequencing Program"/>
            <person name="Wegmann U."/>
            <person name="Louis P."/>
            <person name="Goesmann A."/>
            <person name="Henrissat B."/>
            <person name="Duncan S.H."/>
            <person name="Flint H.J."/>
        </authorList>
    </citation>
    <scope>NUCLEOTIDE SEQUENCE</scope>
    <source>
        <strain evidence="1">NBRC 110608</strain>
    </source>
</reference>
<reference evidence="1" key="2">
    <citation type="submission" date="2023-02" db="EMBL/GenBank/DDBJ databases">
        <authorList>
            <person name="Sun Q."/>
            <person name="Mori K."/>
        </authorList>
    </citation>
    <scope>NUCLEOTIDE SEQUENCE</scope>
    <source>
        <strain evidence="1">NBRC 110608</strain>
    </source>
</reference>
<gene>
    <name evidence="1" type="ORF">GCM10025872_32130</name>
</gene>
<evidence type="ECO:0000313" key="1">
    <source>
        <dbReference type="EMBL" id="BDZ59556.1"/>
    </source>
</evidence>
<organism evidence="1">
    <name type="scientific">Barrientosiimonas endolithica</name>
    <dbReference type="NCBI Taxonomy" id="1535208"/>
    <lineage>
        <taxon>Bacteria</taxon>
        <taxon>Bacillati</taxon>
        <taxon>Actinomycetota</taxon>
        <taxon>Actinomycetes</taxon>
        <taxon>Micrococcales</taxon>
        <taxon>Dermacoccaceae</taxon>
        <taxon>Barrientosiimonas</taxon>
    </lineage>
</organism>
<name>A0ABN6YQZ3_9MICO</name>